<comment type="function">
    <text evidence="9">Component of the Mediator complex, a coactivator involved in the regulated transcription of nearly all RNA polymerase II-dependent genes. Mediator functions as a bridge to convey information from gene-specific regulatory proteins to the basal RNA polymerase II transcription machinery. Mediator is recruited to promoters by direct interactions with regulatory proteins and serves as a scaffold for the assembly of a functional preinitiation complex with RNA polymerase II and the general transcription factors.</text>
</comment>
<comment type="similarity">
    <text evidence="2 9">Belongs to the Mediator complex subunit 5 family.</text>
</comment>
<evidence type="ECO:0000256" key="4">
    <source>
        <dbReference type="ARBA" id="ARBA00023015"/>
    </source>
</evidence>
<evidence type="ECO:0000256" key="5">
    <source>
        <dbReference type="ARBA" id="ARBA00023159"/>
    </source>
</evidence>
<dbReference type="PANTHER" id="PTHR35784">
    <property type="entry name" value="MEDIATOR OF RNA POLYMERASE II TRANSCRIPTION SUBUNIT 5"/>
    <property type="match status" value="1"/>
</dbReference>
<dbReference type="AlphaFoldDB" id="A0A0P1KVX6"/>
<evidence type="ECO:0000256" key="7">
    <source>
        <dbReference type="ARBA" id="ARBA00023242"/>
    </source>
</evidence>
<keyword evidence="11" id="KW-1185">Reference proteome</keyword>
<keyword evidence="7 9" id="KW-0539">Nucleus</keyword>
<dbReference type="Pfam" id="PF08689">
    <property type="entry name" value="Med5"/>
    <property type="match status" value="1"/>
</dbReference>
<accession>A0A0P1KVX6</accession>
<dbReference type="OrthoDB" id="5322661at2759"/>
<organism evidence="10 11">
    <name type="scientific">Lachancea quebecensis</name>
    <dbReference type="NCBI Taxonomy" id="1654605"/>
    <lineage>
        <taxon>Eukaryota</taxon>
        <taxon>Fungi</taxon>
        <taxon>Dikarya</taxon>
        <taxon>Ascomycota</taxon>
        <taxon>Saccharomycotina</taxon>
        <taxon>Saccharomycetes</taxon>
        <taxon>Saccharomycetales</taxon>
        <taxon>Saccharomycetaceae</taxon>
        <taxon>Lachancea</taxon>
    </lineage>
</organism>
<name>A0A0P1KVX6_9SACH</name>
<dbReference type="InterPro" id="IPR014801">
    <property type="entry name" value="Mediator_Med5_fun"/>
</dbReference>
<evidence type="ECO:0000256" key="9">
    <source>
        <dbReference type="RuleBase" id="RU364142"/>
    </source>
</evidence>
<keyword evidence="5 9" id="KW-0010">Activator</keyword>
<sequence length="1075" mass="120631">MGENRDPICSLALNCSRRRLPSNLFVNFYNELVNEKYGSMINSGEETDADIKQTNVCEKISSSLLRLLDSEKHVLIVDYVVEVLFINYNKELVKELLPQLYSIGDSSQLVLFLSKASAFFLRLTDKLVIDQICSDLSDVIIPSILPASFSSQNDEMVVAIAKFLRNILSLSSSPVTISDPKVGDKIRELLNRLSKTNRLLHKKVAGDFDSLLKLGGSASVTVKDERHGISSPSIISPRYLESPLNVTKPPQSLIPSSINHQTVKLVRYCKNLWLNSKIMSWRTNDVLFVTKYSNIETEIMKKTQPLHLNVEAAMKDLIETAFTSFAQFVSNKQYHQANSAFNLLERQWTIFITKQLPLHILENASDMPHSIINALENIDHKVIKALKSYASDKDDAKNRGEDLFDDLPNKNTDIRHDFLKSLIMIGLQPAAVLNDFLREDQVVDIKSLATNDTVVIKNAQGVKETVDNFAQFIKDTIEDLDAESMFEANDGSLGNADNGIMQILRKFETLAATKQRDLANVFYDIFHESASSFDCKTFSKACCLMCFNMSHSLSTMFAFVNPQKFLTVAVEFVDQIWESSVRKASAGLNDESDFEPNTEFVCFTYALIFIVQVVGAYKISLIEAVSSSSSDPQNSFAVNYITKLGDIAPVLKLNSTLNSSEVLKSWVRDLFINGSISDSLMKSANVKDLAVLIPFIFKESLLAVESGSIRDVSALVGGFEYFLQPFLIVGLVGIVFWAEQYLTTLQSKGLNKDLLESIFEMLNSVLNPTTLNDESRPLHTLILRLNTVQLLRATRAFQTQAQSSYGTYSSDSEGSPKLDSLVSHLEQVARSSILYNVDSSVINSEIGYQRKDINYTSFAITADNSINSILTNQVNSFWNLHSSTYYNIDYLFALIDIITPQRFLEDMLVVLQHKATDATLSNSRTKGSDGENLFYLDYFFYFLVSHDVMKAENKTDILQYMNSTAESDLIFRKPAHEFQPTTKVEQPSDEDFDMLFGEDTSIPGNESEFNINEIKSDEVSPINPEFLRCSFAAVLHCSLLANKAALELGHISDAVVNQLTQLHDKYIEILKSNTV</sequence>
<gene>
    <name evidence="9" type="primary">MED5</name>
    <name evidence="10" type="ORF">LAQU0_S13e02322g</name>
</gene>
<evidence type="ECO:0000313" key="10">
    <source>
        <dbReference type="EMBL" id="CUS24057.1"/>
    </source>
</evidence>
<evidence type="ECO:0000256" key="2">
    <source>
        <dbReference type="ARBA" id="ARBA00008782"/>
    </source>
</evidence>
<dbReference type="Proteomes" id="UP000236544">
    <property type="component" value="Unassembled WGS sequence"/>
</dbReference>
<dbReference type="GO" id="GO:0006357">
    <property type="term" value="P:regulation of transcription by RNA polymerase II"/>
    <property type="evidence" value="ECO:0007669"/>
    <property type="project" value="InterPro"/>
</dbReference>
<comment type="subunit">
    <text evidence="9">Component of the Mediator complex.</text>
</comment>
<evidence type="ECO:0000256" key="3">
    <source>
        <dbReference type="ARBA" id="ARBA00020628"/>
    </source>
</evidence>
<dbReference type="PANTHER" id="PTHR35784:SF1">
    <property type="entry name" value="MEDIATOR OF RNA POLYMERASE II TRANSCRIPTION SUBUNIT 5"/>
    <property type="match status" value="1"/>
</dbReference>
<evidence type="ECO:0000313" key="11">
    <source>
        <dbReference type="Proteomes" id="UP000236544"/>
    </source>
</evidence>
<evidence type="ECO:0000256" key="6">
    <source>
        <dbReference type="ARBA" id="ARBA00023163"/>
    </source>
</evidence>
<evidence type="ECO:0000256" key="8">
    <source>
        <dbReference type="ARBA" id="ARBA00031256"/>
    </source>
</evidence>
<reference evidence="11" key="1">
    <citation type="submission" date="2015-10" db="EMBL/GenBank/DDBJ databases">
        <authorList>
            <person name="Devillers H."/>
        </authorList>
    </citation>
    <scope>NUCLEOTIDE SEQUENCE [LARGE SCALE GENOMIC DNA]</scope>
</reference>
<keyword evidence="6 9" id="KW-0804">Transcription</keyword>
<dbReference type="EMBL" id="LN890566">
    <property type="protein sequence ID" value="CUS24057.1"/>
    <property type="molecule type" value="Genomic_DNA"/>
</dbReference>
<keyword evidence="4 9" id="KW-0805">Transcription regulation</keyword>
<protein>
    <recommendedName>
        <fullName evidence="3 9">Mediator of RNA polymerase II transcription subunit 5</fullName>
    </recommendedName>
    <alternativeName>
        <fullName evidence="8 9">Mediator complex subunit 5</fullName>
    </alternativeName>
</protein>
<proteinExistence type="inferred from homology"/>
<dbReference type="GO" id="GO:0003712">
    <property type="term" value="F:transcription coregulator activity"/>
    <property type="evidence" value="ECO:0007669"/>
    <property type="project" value="InterPro"/>
</dbReference>
<evidence type="ECO:0000256" key="1">
    <source>
        <dbReference type="ARBA" id="ARBA00004123"/>
    </source>
</evidence>
<comment type="subcellular location">
    <subcellularLocation>
        <location evidence="1 9">Nucleus</location>
    </subcellularLocation>
</comment>
<dbReference type="GO" id="GO:0016592">
    <property type="term" value="C:mediator complex"/>
    <property type="evidence" value="ECO:0007669"/>
    <property type="project" value="InterPro"/>
</dbReference>